<name>A0A9N7Z3N4_PLEPL</name>
<reference evidence="2" key="1">
    <citation type="submission" date="2020-03" db="EMBL/GenBank/DDBJ databases">
        <authorList>
            <person name="Weist P."/>
        </authorList>
    </citation>
    <scope>NUCLEOTIDE SEQUENCE</scope>
</reference>
<organism evidence="2 3">
    <name type="scientific">Pleuronectes platessa</name>
    <name type="common">European plaice</name>
    <dbReference type="NCBI Taxonomy" id="8262"/>
    <lineage>
        <taxon>Eukaryota</taxon>
        <taxon>Metazoa</taxon>
        <taxon>Chordata</taxon>
        <taxon>Craniata</taxon>
        <taxon>Vertebrata</taxon>
        <taxon>Euteleostomi</taxon>
        <taxon>Actinopterygii</taxon>
        <taxon>Neopterygii</taxon>
        <taxon>Teleostei</taxon>
        <taxon>Neoteleostei</taxon>
        <taxon>Acanthomorphata</taxon>
        <taxon>Carangaria</taxon>
        <taxon>Pleuronectiformes</taxon>
        <taxon>Pleuronectoidei</taxon>
        <taxon>Pleuronectidae</taxon>
        <taxon>Pleuronectes</taxon>
    </lineage>
</organism>
<evidence type="ECO:0000256" key="1">
    <source>
        <dbReference type="SAM" id="MobiDB-lite"/>
    </source>
</evidence>
<evidence type="ECO:0000313" key="3">
    <source>
        <dbReference type="Proteomes" id="UP001153269"/>
    </source>
</evidence>
<sequence length="115" mass="12871">MSPSRILEGKKLPERKDLRLRIVSPSPKAKKKNCPGMENMERVWSLQSPGDVVGKLSAGWTLAESRPAEQEEEEGEAFFSPGTPIESRGSREIKAARRLKERKDSSGSLFCRNKT</sequence>
<evidence type="ECO:0000313" key="2">
    <source>
        <dbReference type="EMBL" id="CAB1448816.1"/>
    </source>
</evidence>
<dbReference type="EMBL" id="CADEAL010003991">
    <property type="protein sequence ID" value="CAB1448816.1"/>
    <property type="molecule type" value="Genomic_DNA"/>
</dbReference>
<protein>
    <submittedName>
        <fullName evidence="2">Uncharacterized protein</fullName>
    </submittedName>
</protein>
<keyword evidence="3" id="KW-1185">Reference proteome</keyword>
<comment type="caution">
    <text evidence="2">The sequence shown here is derived from an EMBL/GenBank/DDBJ whole genome shotgun (WGS) entry which is preliminary data.</text>
</comment>
<accession>A0A9N7Z3N4</accession>
<dbReference type="AlphaFoldDB" id="A0A9N7Z3N4"/>
<dbReference type="Proteomes" id="UP001153269">
    <property type="component" value="Unassembled WGS sequence"/>
</dbReference>
<proteinExistence type="predicted"/>
<feature type="region of interest" description="Disordered" evidence="1">
    <location>
        <begin position="65"/>
        <end position="115"/>
    </location>
</feature>
<gene>
    <name evidence="2" type="ORF">PLEPLA_LOCUS36464</name>
</gene>